<sequence length="305" mass="34078">MVCTTSIIYHKKVYTPGEIVTGWVALQTTTAILVEEIVLILDKKSGIQIEEPGESNISNEKSTRHLGRFLIYTDRTRQVLPGIHKFPFSFRLVGGEGATVSYTKSTEERKISMFNRYITRCEVRIYGIFKPVSKTYKEISLTEKSTEAPARTTHKESRSACFCLFPLEDVFLDLDSVLYAGNKHLFELYTTEGATFTRLEASIEMVIAIDGDSLLTTAVTFPCKVEKRGESFFFELEGTLPSDTSANDFFSISYNLTISAISSSGKVVITRRVSVRSKKMFGDYTLPDVLESATCASLTPAFSCK</sequence>
<dbReference type="VEuPathDB" id="MicrosporidiaDB:NEDG_01286"/>
<evidence type="ECO:0000313" key="2">
    <source>
        <dbReference type="Proteomes" id="UP000185944"/>
    </source>
</evidence>
<dbReference type="Gene3D" id="2.60.40.640">
    <property type="match status" value="1"/>
</dbReference>
<dbReference type="SUPFAM" id="SSF81296">
    <property type="entry name" value="E set domains"/>
    <property type="match status" value="1"/>
</dbReference>
<dbReference type="AlphaFoldDB" id="A0A177EB87"/>
<comment type="caution">
    <text evidence="1">The sequence shown here is derived from an EMBL/GenBank/DDBJ whole genome shotgun (WGS) entry which is preliminary data.</text>
</comment>
<name>A0A177EB87_9MICR</name>
<dbReference type="InterPro" id="IPR014756">
    <property type="entry name" value="Ig_E-set"/>
</dbReference>
<protein>
    <recommendedName>
        <fullName evidence="3">Arrestin-like N-terminal domain-containing protein</fullName>
    </recommendedName>
</protein>
<proteinExistence type="predicted"/>
<dbReference type="Proteomes" id="UP000185944">
    <property type="component" value="Unassembled WGS sequence"/>
</dbReference>
<reference evidence="1 2" key="1">
    <citation type="submission" date="2016-02" db="EMBL/GenBank/DDBJ databases">
        <title>Discovery of a natural microsporidian pathogen with a broad tissue tropism in Caenorhabditis elegans.</title>
        <authorList>
            <person name="Luallen R.J."/>
            <person name="Reinke A.W."/>
            <person name="Tong L."/>
            <person name="Botts M.R."/>
            <person name="Felix M.-A."/>
            <person name="Troemel E.R."/>
        </authorList>
    </citation>
    <scope>NUCLEOTIDE SEQUENCE [LARGE SCALE GENOMIC DNA]</scope>
    <source>
        <strain evidence="1 2">JUm2807</strain>
    </source>
</reference>
<dbReference type="RefSeq" id="XP_067543892.1">
    <property type="nucleotide sequence ID" value="XM_067688704.1"/>
</dbReference>
<dbReference type="OrthoDB" id="2191390at2759"/>
<accession>A0A177EB87</accession>
<dbReference type="InterPro" id="IPR014752">
    <property type="entry name" value="Arrestin-like_C"/>
</dbReference>
<evidence type="ECO:0000313" key="1">
    <source>
        <dbReference type="EMBL" id="OAG29213.1"/>
    </source>
</evidence>
<organism evidence="1 2">
    <name type="scientific">Nematocida displodere</name>
    <dbReference type="NCBI Taxonomy" id="1805483"/>
    <lineage>
        <taxon>Eukaryota</taxon>
        <taxon>Fungi</taxon>
        <taxon>Fungi incertae sedis</taxon>
        <taxon>Microsporidia</taxon>
        <taxon>Nematocida</taxon>
    </lineage>
</organism>
<dbReference type="EMBL" id="LTDL01000041">
    <property type="protein sequence ID" value="OAG29213.1"/>
    <property type="molecule type" value="Genomic_DNA"/>
</dbReference>
<evidence type="ECO:0008006" key="3">
    <source>
        <dbReference type="Google" id="ProtNLM"/>
    </source>
</evidence>
<dbReference type="GeneID" id="93647636"/>
<gene>
    <name evidence="1" type="ORF">NEDG_01286</name>
</gene>
<keyword evidence="2" id="KW-1185">Reference proteome</keyword>